<evidence type="ECO:0000313" key="1">
    <source>
        <dbReference type="EMBL" id="KDA54054.1"/>
    </source>
</evidence>
<dbReference type="EMBL" id="JMFG01000013">
    <property type="protein sequence ID" value="KDA54054.1"/>
    <property type="molecule type" value="Genomic_DNA"/>
</dbReference>
<keyword evidence="2" id="KW-1185">Reference proteome</keyword>
<dbReference type="Proteomes" id="UP000027284">
    <property type="component" value="Unassembled WGS sequence"/>
</dbReference>
<evidence type="ECO:0000313" key="2">
    <source>
        <dbReference type="Proteomes" id="UP000027284"/>
    </source>
</evidence>
<reference evidence="1 2" key="1">
    <citation type="submission" date="2014-04" db="EMBL/GenBank/DDBJ databases">
        <title>The Genome Sequence of Thermoanaerobaculum aquaticum MP-01, The First Cultivated Group 23 Acidobacterium.</title>
        <authorList>
            <person name="Stamps B.W."/>
            <person name="Losey N.A."/>
            <person name="Lawson P.A."/>
            <person name="Stevenson B.S."/>
        </authorList>
    </citation>
    <scope>NUCLEOTIDE SEQUENCE [LARGE SCALE GENOMIC DNA]</scope>
    <source>
        <strain evidence="1 2">MP-01</strain>
    </source>
</reference>
<comment type="caution">
    <text evidence="1">The sequence shown here is derived from an EMBL/GenBank/DDBJ whole genome shotgun (WGS) entry which is preliminary data.</text>
</comment>
<protein>
    <submittedName>
        <fullName evidence="1">Uncharacterized protein</fullName>
    </submittedName>
</protein>
<accession>A0A062XXB4</accession>
<sequence>MQRLWRWWLAFSRKPPLLASREVVALLNLPPGPERAQAITRLRQLQALGLLRSPASARRYLQEGFKPAP</sequence>
<proteinExistence type="predicted"/>
<name>A0A062XXB4_9BACT</name>
<gene>
    <name evidence="1" type="ORF">EG19_01385</name>
</gene>
<dbReference type="AlphaFoldDB" id="A0A062XXB4"/>
<organism evidence="1 2">
    <name type="scientific">Thermoanaerobaculum aquaticum</name>
    <dbReference type="NCBI Taxonomy" id="1312852"/>
    <lineage>
        <taxon>Bacteria</taxon>
        <taxon>Pseudomonadati</taxon>
        <taxon>Acidobacteriota</taxon>
        <taxon>Thermoanaerobaculia</taxon>
        <taxon>Thermoanaerobaculales</taxon>
        <taxon>Thermoanaerobaculaceae</taxon>
        <taxon>Thermoanaerobaculum</taxon>
    </lineage>
</organism>